<evidence type="ECO:0000313" key="3">
    <source>
        <dbReference type="Proteomes" id="UP000249794"/>
    </source>
</evidence>
<dbReference type="NCBIfam" id="TIGR02532">
    <property type="entry name" value="IV_pilin_GFxxxE"/>
    <property type="match status" value="1"/>
</dbReference>
<dbReference type="Gene3D" id="3.30.700.10">
    <property type="entry name" value="Glycoprotein, Type 4 Pilin"/>
    <property type="match status" value="1"/>
</dbReference>
<reference evidence="3" key="1">
    <citation type="submission" date="2018-04" db="EMBL/GenBank/DDBJ databases">
        <authorList>
            <person name="Cornet L."/>
        </authorList>
    </citation>
    <scope>NUCLEOTIDE SEQUENCE [LARGE SCALE GENOMIC DNA]</scope>
</reference>
<accession>A0A2W4XR39</accession>
<dbReference type="SUPFAM" id="SSF54523">
    <property type="entry name" value="Pili subunits"/>
    <property type="match status" value="1"/>
</dbReference>
<dbReference type="AlphaFoldDB" id="A0A2W4XR39"/>
<name>A0A2W4XR39_9CYAN</name>
<dbReference type="Proteomes" id="UP000249794">
    <property type="component" value="Unassembled WGS sequence"/>
</dbReference>
<keyword evidence="1" id="KW-0812">Transmembrane</keyword>
<keyword evidence="1" id="KW-1133">Transmembrane helix</keyword>
<dbReference type="EMBL" id="QBMP01000015">
    <property type="protein sequence ID" value="PZO59933.1"/>
    <property type="molecule type" value="Genomic_DNA"/>
</dbReference>
<evidence type="ECO:0000256" key="1">
    <source>
        <dbReference type="SAM" id="Phobius"/>
    </source>
</evidence>
<gene>
    <name evidence="2" type="ORF">DCF15_02870</name>
</gene>
<organism evidence="2 3">
    <name type="scientific">Phormidesmis priestleyi</name>
    <dbReference type="NCBI Taxonomy" id="268141"/>
    <lineage>
        <taxon>Bacteria</taxon>
        <taxon>Bacillati</taxon>
        <taxon>Cyanobacteriota</taxon>
        <taxon>Cyanophyceae</taxon>
        <taxon>Leptolyngbyales</taxon>
        <taxon>Leptolyngbyaceae</taxon>
        <taxon>Phormidesmis</taxon>
    </lineage>
</organism>
<dbReference type="InterPro" id="IPR045584">
    <property type="entry name" value="Pilin-like"/>
</dbReference>
<proteinExistence type="predicted"/>
<evidence type="ECO:0008006" key="4">
    <source>
        <dbReference type="Google" id="ProtNLM"/>
    </source>
</evidence>
<sequence>MQLKKSQSSGFTLIELLVVVVIVGVLGSISAPGWLSLLNRQRVTAVRNDLKAVLKDAQTKAQQRSIAYSVTLGSTANGPTAAVGQFGSTATANILGSNTKNIQLSAFASTASASSLTFDHRGGVLTSSVPFVVKITANNNSTTQQCLIVSSLLGSIVDAKGTTCNNPNLGL</sequence>
<reference evidence="2 3" key="2">
    <citation type="submission" date="2018-06" db="EMBL/GenBank/DDBJ databases">
        <title>Metagenomic assembly of (sub)arctic Cyanobacteria and their associated microbiome from non-axenic cultures.</title>
        <authorList>
            <person name="Baurain D."/>
        </authorList>
    </citation>
    <scope>NUCLEOTIDE SEQUENCE [LARGE SCALE GENOMIC DNA]</scope>
    <source>
        <strain evidence="2">ULC027bin1</strain>
    </source>
</reference>
<dbReference type="InterPro" id="IPR012902">
    <property type="entry name" value="N_methyl_site"/>
</dbReference>
<protein>
    <recommendedName>
        <fullName evidence="4">Prepilin-type cleavage/methylation domain-containing protein</fullName>
    </recommendedName>
</protein>
<comment type="caution">
    <text evidence="2">The sequence shown here is derived from an EMBL/GenBank/DDBJ whole genome shotgun (WGS) entry which is preliminary data.</text>
</comment>
<feature type="transmembrane region" description="Helical" evidence="1">
    <location>
        <begin position="12"/>
        <end position="35"/>
    </location>
</feature>
<keyword evidence="1" id="KW-0472">Membrane</keyword>
<evidence type="ECO:0000313" key="2">
    <source>
        <dbReference type="EMBL" id="PZO59933.1"/>
    </source>
</evidence>
<dbReference type="Pfam" id="PF07963">
    <property type="entry name" value="N_methyl"/>
    <property type="match status" value="1"/>
</dbReference>